<reference evidence="4" key="1">
    <citation type="submission" date="2018-08" db="EMBL/GenBank/DDBJ databases">
        <title>Draft genome sequence of azole-resistant Aspergillus thermomutatus (Neosartorya pseudofischeri) strain HMR AF 39, isolated from a human nasal aspirate.</title>
        <authorList>
            <person name="Parent-Michaud M."/>
            <person name="Dufresne P.J."/>
            <person name="Fournier E."/>
            <person name="Martineau C."/>
            <person name="Moreira S."/>
            <person name="Perkins V."/>
            <person name="De Repentigny L."/>
            <person name="Dufresne S.F."/>
        </authorList>
    </citation>
    <scope>NUCLEOTIDE SEQUENCE [LARGE SCALE GENOMIC DNA]</scope>
    <source>
        <strain evidence="4">HMR AF 39</strain>
    </source>
</reference>
<gene>
    <name evidence="4" type="ORF">CDV56_107977</name>
</gene>
<evidence type="ECO:0000313" key="5">
    <source>
        <dbReference type="Proteomes" id="UP000215305"/>
    </source>
</evidence>
<sequence>MALRTSADNAEDVAAGFRMLRDPLPEHATEITSLIADLYSISTSLTSLDDLTKNRQFRRNVAVAKEDLDLVQTSLKYTLEDIVDFFGDIEVQKGSNREVYKRTWLGLSSFFQKESHEPLPTRLAKYKTFLRELEDLIKDKFPDTPLMSGLRNNLKGLLIQQENRLTPRFGGLSLGTPSSSTTSGEPGSPVSDRRPRNRRSYERARPSHRSPQSPLSPSSGTFSDIPPSAPDAPGSPSTGSTTNTSQSAGSNAMVSDHWAKRVFLDEITVTPIPYVGESSKCLGDHSPGVKRWLKDEGFEELFQLWAYPRPCYTGETAANHHRAFTGDSDLRVHFYIREDDHRARMLCKAPHTTRPSEYFCMPLNLLEIVRVGSCLNLCRRRRGGYELVLWANLKFSTIEQMVLFFCTFLALRSQDAGRPVESIRDYELDNEEELFGGQILDDNYLHALRIYRDKVSGAVRLQASVHKGEMKRAPVWTAFITQHLGTRGWIRRPDSKVVVLRELRQTIFMFSADYTPQKTSRGEHILQFTNRADAQGFVETIAELANTR</sequence>
<name>A0A397HUJ7_ASPTH</name>
<feature type="domain" description="PH" evidence="3">
    <location>
        <begin position="432"/>
        <end position="545"/>
    </location>
</feature>
<dbReference type="Pfam" id="PF23074">
    <property type="entry name" value="PH_FT_N"/>
    <property type="match status" value="1"/>
</dbReference>
<dbReference type="AlphaFoldDB" id="A0A397HUJ7"/>
<dbReference type="RefSeq" id="XP_026618427.1">
    <property type="nucleotide sequence ID" value="XM_026761596.1"/>
</dbReference>
<proteinExistence type="predicted"/>
<accession>A0A397HUJ7</accession>
<feature type="domain" description="PH" evidence="2">
    <location>
        <begin position="323"/>
        <end position="431"/>
    </location>
</feature>
<organism evidence="4 5">
    <name type="scientific">Aspergillus thermomutatus</name>
    <name type="common">Neosartorya pseudofischeri</name>
    <dbReference type="NCBI Taxonomy" id="41047"/>
    <lineage>
        <taxon>Eukaryota</taxon>
        <taxon>Fungi</taxon>
        <taxon>Dikarya</taxon>
        <taxon>Ascomycota</taxon>
        <taxon>Pezizomycotina</taxon>
        <taxon>Eurotiomycetes</taxon>
        <taxon>Eurotiomycetidae</taxon>
        <taxon>Eurotiales</taxon>
        <taxon>Aspergillaceae</taxon>
        <taxon>Aspergillus</taxon>
        <taxon>Aspergillus subgen. Fumigati</taxon>
    </lineage>
</organism>
<evidence type="ECO:0000313" key="4">
    <source>
        <dbReference type="EMBL" id="RHZ66885.1"/>
    </source>
</evidence>
<dbReference type="InterPro" id="IPR057082">
    <property type="entry name" value="PH_C"/>
</dbReference>
<evidence type="ECO:0000259" key="2">
    <source>
        <dbReference type="Pfam" id="PF23074"/>
    </source>
</evidence>
<feature type="compositionally biased region" description="Basic and acidic residues" evidence="1">
    <location>
        <begin position="191"/>
        <end position="205"/>
    </location>
</feature>
<feature type="region of interest" description="Disordered" evidence="1">
    <location>
        <begin position="168"/>
        <end position="252"/>
    </location>
</feature>
<feature type="compositionally biased region" description="Polar residues" evidence="1">
    <location>
        <begin position="209"/>
        <end position="222"/>
    </location>
</feature>
<dbReference type="Pfam" id="PF23076">
    <property type="entry name" value="PH_FT_C"/>
    <property type="match status" value="1"/>
</dbReference>
<dbReference type="OrthoDB" id="5345571at2759"/>
<evidence type="ECO:0000259" key="3">
    <source>
        <dbReference type="Pfam" id="PF23076"/>
    </source>
</evidence>
<evidence type="ECO:0000256" key="1">
    <source>
        <dbReference type="SAM" id="MobiDB-lite"/>
    </source>
</evidence>
<dbReference type="VEuPathDB" id="FungiDB:CDV56_107977"/>
<dbReference type="InterPro" id="IPR057081">
    <property type="entry name" value="PH_N"/>
</dbReference>
<comment type="caution">
    <text evidence="4">The sequence shown here is derived from an EMBL/GenBank/DDBJ whole genome shotgun (WGS) entry which is preliminary data.</text>
</comment>
<dbReference type="EMBL" id="NKHU02000009">
    <property type="protein sequence ID" value="RHZ66885.1"/>
    <property type="molecule type" value="Genomic_DNA"/>
</dbReference>
<feature type="compositionally biased region" description="Low complexity" evidence="1">
    <location>
        <begin position="231"/>
        <end position="252"/>
    </location>
</feature>
<protein>
    <submittedName>
        <fullName evidence="4">Uncharacterized protein</fullName>
    </submittedName>
</protein>
<dbReference type="Proteomes" id="UP000215305">
    <property type="component" value="Unassembled WGS sequence"/>
</dbReference>
<feature type="compositionally biased region" description="Low complexity" evidence="1">
    <location>
        <begin position="170"/>
        <end position="189"/>
    </location>
</feature>
<dbReference type="GeneID" id="38129951"/>
<keyword evidence="5" id="KW-1185">Reference proteome</keyword>